<evidence type="ECO:0000256" key="4">
    <source>
        <dbReference type="ARBA" id="ARBA00012483"/>
    </source>
</evidence>
<reference evidence="18 19" key="1">
    <citation type="journal article" date="2020" name="ISME J.">
        <title>Uncovering the hidden diversity of litter-decomposition mechanisms in mushroom-forming fungi.</title>
        <authorList>
            <person name="Floudas D."/>
            <person name="Bentzer J."/>
            <person name="Ahren D."/>
            <person name="Johansson T."/>
            <person name="Persson P."/>
            <person name="Tunlid A."/>
        </authorList>
    </citation>
    <scope>NUCLEOTIDE SEQUENCE [LARGE SCALE GENOMIC DNA]</scope>
    <source>
        <strain evidence="18 19">CBS 291.85</strain>
    </source>
</reference>
<dbReference type="Gene3D" id="3.30.40.10">
    <property type="entry name" value="Zinc/RING finger domain, C3HC4 (zinc finger)"/>
    <property type="match status" value="1"/>
</dbReference>
<evidence type="ECO:0000313" key="18">
    <source>
        <dbReference type="EMBL" id="KAF5353145.1"/>
    </source>
</evidence>
<evidence type="ECO:0000256" key="14">
    <source>
        <dbReference type="PROSITE-ProRule" id="PRU00175"/>
    </source>
</evidence>
<feature type="domain" description="RING-type" evidence="17">
    <location>
        <begin position="814"/>
        <end position="838"/>
    </location>
</feature>
<feature type="compositionally biased region" description="Pro residues" evidence="15">
    <location>
        <begin position="480"/>
        <end position="493"/>
    </location>
</feature>
<keyword evidence="13 16" id="KW-0472">Membrane</keyword>
<dbReference type="EC" id="2.3.2.27" evidence="4"/>
<gene>
    <name evidence="18" type="ORF">D9758_008759</name>
</gene>
<dbReference type="InterPro" id="IPR001841">
    <property type="entry name" value="Znf_RING"/>
</dbReference>
<feature type="region of interest" description="Disordered" evidence="15">
    <location>
        <begin position="730"/>
        <end position="776"/>
    </location>
</feature>
<dbReference type="Proteomes" id="UP000559256">
    <property type="component" value="Unassembled WGS sequence"/>
</dbReference>
<evidence type="ECO:0000256" key="1">
    <source>
        <dbReference type="ARBA" id="ARBA00000900"/>
    </source>
</evidence>
<dbReference type="GO" id="GO:0061630">
    <property type="term" value="F:ubiquitin protein ligase activity"/>
    <property type="evidence" value="ECO:0007669"/>
    <property type="project" value="UniProtKB-EC"/>
</dbReference>
<protein>
    <recommendedName>
        <fullName evidence="4">RING-type E3 ubiquitin transferase</fullName>
        <ecNumber evidence="4">2.3.2.27</ecNumber>
    </recommendedName>
</protein>
<feature type="compositionally biased region" description="Acidic residues" evidence="15">
    <location>
        <begin position="1"/>
        <end position="10"/>
    </location>
</feature>
<dbReference type="PANTHER" id="PTHR22763:SF162">
    <property type="entry name" value="TRANSMEMBRANE E3 UBIQUITIN-PROTEIN LIGASE 1"/>
    <property type="match status" value="1"/>
</dbReference>
<keyword evidence="12 16" id="KW-1133">Transmembrane helix</keyword>
<feature type="transmembrane region" description="Helical" evidence="16">
    <location>
        <begin position="649"/>
        <end position="671"/>
    </location>
</feature>
<evidence type="ECO:0000256" key="7">
    <source>
        <dbReference type="ARBA" id="ARBA00022723"/>
    </source>
</evidence>
<feature type="region of interest" description="Disordered" evidence="15">
    <location>
        <begin position="1"/>
        <end position="28"/>
    </location>
</feature>
<keyword evidence="9 14" id="KW-0863">Zinc-finger</keyword>
<accession>A0A8H5D439</accession>
<evidence type="ECO:0000256" key="6">
    <source>
        <dbReference type="ARBA" id="ARBA00022692"/>
    </source>
</evidence>
<dbReference type="Pfam" id="PF13639">
    <property type="entry name" value="zf-RING_2"/>
    <property type="match status" value="1"/>
</dbReference>
<feature type="compositionally biased region" description="Basic and acidic residues" evidence="15">
    <location>
        <begin position="734"/>
        <end position="757"/>
    </location>
</feature>
<name>A0A8H5D439_9AGAR</name>
<feature type="transmembrane region" description="Helical" evidence="16">
    <location>
        <begin position="379"/>
        <end position="397"/>
    </location>
</feature>
<evidence type="ECO:0000256" key="5">
    <source>
        <dbReference type="ARBA" id="ARBA00022679"/>
    </source>
</evidence>
<comment type="pathway">
    <text evidence="3">Protein modification; protein ubiquitination.</text>
</comment>
<feature type="transmembrane region" description="Helical" evidence="16">
    <location>
        <begin position="418"/>
        <end position="439"/>
    </location>
</feature>
<evidence type="ECO:0000256" key="9">
    <source>
        <dbReference type="ARBA" id="ARBA00022771"/>
    </source>
</evidence>
<proteinExistence type="predicted"/>
<dbReference type="EMBL" id="JAACJM010000064">
    <property type="protein sequence ID" value="KAF5353145.1"/>
    <property type="molecule type" value="Genomic_DNA"/>
</dbReference>
<comment type="catalytic activity">
    <reaction evidence="1">
        <text>S-ubiquitinyl-[E2 ubiquitin-conjugating enzyme]-L-cysteine + [acceptor protein]-L-lysine = [E2 ubiquitin-conjugating enzyme]-L-cysteine + N(6)-ubiquitinyl-[acceptor protein]-L-lysine.</text>
        <dbReference type="EC" id="2.3.2.27"/>
    </reaction>
</comment>
<dbReference type="PANTHER" id="PTHR22763">
    <property type="entry name" value="RING ZINC FINGER PROTEIN"/>
    <property type="match status" value="1"/>
</dbReference>
<sequence>MDEPDRDEEAQIGTTPANANGGAVRPQRPRSSLPSILFILLMLLLLTSHNGEEYLARHQYQDALQMLTEHLGNYTAWRNGTESNFSLPDTHPSIPLLTDTLLPNNGTLDPFHSSYYSNITGFIHGDVKFYNITPDALRNSSESLSWKPLAEQLMEGVEINSTQLSQALGEWNWSAPVRTSMSVMEKEPELENLQLSSWYNASVSAADKITFVHGRIELTDPHTSEDLRLDIEGVRSHSEGKIYGFGVPHGHGIDIRLVPGLVPEAIRNATALVIESELSARITKLKNMMDAGVIEPSKSTDDETPTNCTFSVFAQLNSVNIPKALMEEYEQEVQQPTGIRAVNPPRLSLKTVLLSRECGMLYEFDDMEGLRSKTFFRKVITYAGTAGIAYLIMLLLLSRQMEKSYTPSGISRVSRWIFLVQSTVDSVSFAGHITFAILAEGRTSLGLIAPAFLTCLTFIYEAQFAMTIYQIQLPEQTVTPSPPSPAVAPPPAVVPNTTSNTADTTESIPNTYPPPPIQPSVPAGTTLPPPVTANNTNNATPGAQSPQSMTFWSFFWHHVRTDPQARMYLMLFVFLTSIVRIILSPTLSFLFVACTYSSIWAPQIWRSIKRGRSSGLTVEYVLGTTACRLYMMLYFLTCPRNVLEVEPRNWAYHLAAFVSLQAIVVVLQECLGPTFFLPKRLSELATVKTYDYHPPLPLPNPDPEQPEQSLGDCSICMDAIIVHVAKDSVVGGGERSRSGGEREERGKEKSDYWDSHSHSTGPSKRKGATSTSGGANVSASASASAIASGGMEILNAVQKGVGNAVTRKSYSLAPCHHLFHTECLERWLAIKNICPQCRRPLPPL</sequence>
<keyword evidence="6 16" id="KW-0812">Transmembrane</keyword>
<feature type="transmembrane region" description="Helical" evidence="16">
    <location>
        <begin position="617"/>
        <end position="637"/>
    </location>
</feature>
<dbReference type="SUPFAM" id="SSF57850">
    <property type="entry name" value="RING/U-box"/>
    <property type="match status" value="1"/>
</dbReference>
<comment type="caution">
    <text evidence="18">The sequence shown here is derived from an EMBL/GenBank/DDBJ whole genome shotgun (WGS) entry which is preliminary data.</text>
</comment>
<feature type="region of interest" description="Disordered" evidence="15">
    <location>
        <begin position="479"/>
        <end position="544"/>
    </location>
</feature>
<feature type="compositionally biased region" description="Low complexity" evidence="15">
    <location>
        <begin position="532"/>
        <end position="541"/>
    </location>
</feature>
<comment type="subcellular location">
    <subcellularLocation>
        <location evidence="2">Endomembrane system</location>
        <topology evidence="2">Multi-pass membrane protein</topology>
    </subcellularLocation>
</comment>
<evidence type="ECO:0000256" key="8">
    <source>
        <dbReference type="ARBA" id="ARBA00022729"/>
    </source>
</evidence>
<feature type="transmembrane region" description="Helical" evidence="16">
    <location>
        <begin position="565"/>
        <end position="583"/>
    </location>
</feature>
<evidence type="ECO:0000256" key="12">
    <source>
        <dbReference type="ARBA" id="ARBA00022989"/>
    </source>
</evidence>
<evidence type="ECO:0000256" key="3">
    <source>
        <dbReference type="ARBA" id="ARBA00004906"/>
    </source>
</evidence>
<feature type="transmembrane region" description="Helical" evidence="16">
    <location>
        <begin position="445"/>
        <end position="462"/>
    </location>
</feature>
<evidence type="ECO:0000256" key="13">
    <source>
        <dbReference type="ARBA" id="ARBA00023136"/>
    </source>
</evidence>
<dbReference type="OrthoDB" id="9984778at2759"/>
<dbReference type="GO" id="GO:0012505">
    <property type="term" value="C:endomembrane system"/>
    <property type="evidence" value="ECO:0007669"/>
    <property type="project" value="UniProtKB-SubCell"/>
</dbReference>
<dbReference type="Pfam" id="PF11145">
    <property type="entry name" value="DUF2921"/>
    <property type="match status" value="1"/>
</dbReference>
<evidence type="ECO:0000256" key="16">
    <source>
        <dbReference type="SAM" id="Phobius"/>
    </source>
</evidence>
<keyword evidence="8" id="KW-0732">Signal</keyword>
<dbReference type="InterPro" id="IPR050731">
    <property type="entry name" value="HRD1_E3_ubiq-ligases"/>
</dbReference>
<evidence type="ECO:0000256" key="2">
    <source>
        <dbReference type="ARBA" id="ARBA00004127"/>
    </source>
</evidence>
<dbReference type="GO" id="GO:0008270">
    <property type="term" value="F:zinc ion binding"/>
    <property type="evidence" value="ECO:0007669"/>
    <property type="project" value="UniProtKB-KW"/>
</dbReference>
<evidence type="ECO:0000256" key="10">
    <source>
        <dbReference type="ARBA" id="ARBA00022786"/>
    </source>
</evidence>
<evidence type="ECO:0000313" key="19">
    <source>
        <dbReference type="Proteomes" id="UP000559256"/>
    </source>
</evidence>
<keyword evidence="10" id="KW-0833">Ubl conjugation pathway</keyword>
<evidence type="ECO:0000256" key="11">
    <source>
        <dbReference type="ARBA" id="ARBA00022833"/>
    </source>
</evidence>
<evidence type="ECO:0000256" key="15">
    <source>
        <dbReference type="SAM" id="MobiDB-lite"/>
    </source>
</evidence>
<dbReference type="AlphaFoldDB" id="A0A8H5D439"/>
<evidence type="ECO:0000259" key="17">
    <source>
        <dbReference type="PROSITE" id="PS50089"/>
    </source>
</evidence>
<keyword evidence="7" id="KW-0479">Metal-binding</keyword>
<organism evidence="18 19">
    <name type="scientific">Tetrapyrgos nigripes</name>
    <dbReference type="NCBI Taxonomy" id="182062"/>
    <lineage>
        <taxon>Eukaryota</taxon>
        <taxon>Fungi</taxon>
        <taxon>Dikarya</taxon>
        <taxon>Basidiomycota</taxon>
        <taxon>Agaricomycotina</taxon>
        <taxon>Agaricomycetes</taxon>
        <taxon>Agaricomycetidae</taxon>
        <taxon>Agaricales</taxon>
        <taxon>Marasmiineae</taxon>
        <taxon>Marasmiaceae</taxon>
        <taxon>Tetrapyrgos</taxon>
    </lineage>
</organism>
<dbReference type="InterPro" id="IPR021319">
    <property type="entry name" value="DUF2921"/>
</dbReference>
<dbReference type="SMART" id="SM00184">
    <property type="entry name" value="RING"/>
    <property type="match status" value="1"/>
</dbReference>
<dbReference type="PROSITE" id="PS50089">
    <property type="entry name" value="ZF_RING_2"/>
    <property type="match status" value="1"/>
</dbReference>
<keyword evidence="11" id="KW-0862">Zinc</keyword>
<keyword evidence="5" id="KW-0808">Transferase</keyword>
<dbReference type="GO" id="GO:0043161">
    <property type="term" value="P:proteasome-mediated ubiquitin-dependent protein catabolic process"/>
    <property type="evidence" value="ECO:0007669"/>
    <property type="project" value="TreeGrafter"/>
</dbReference>
<keyword evidence="19" id="KW-1185">Reference proteome</keyword>
<dbReference type="InterPro" id="IPR013083">
    <property type="entry name" value="Znf_RING/FYVE/PHD"/>
</dbReference>